<accession>A0A9D2D3X2</accession>
<sequence length="357" mass="41064">MSRFPASVWAKLMRQVLSEQSPELLKTVPYNGLFILRKAISDYLRRVRGMQVKPSQIIIGAGTEYLYSRLLQLLGGSAVAMEDPGYKKFGAIADSLKIPWVHIPIDGKGIQTKALAESGAGAVHVSPANHFPTGIVMPRQRRRELLEWAYEERERYIIEDDYDSELRYRGKILPTIYAMDRQQRVIYMNTFSKSLVPSIRISYMVLPDPLMERYRRTLSFYSCTVSSFEQCTLAKFISEGYLERHVNRQKTYYKDKRDKVIAALGRSRLMEIARICEHHTGTHFLLKVRTAMSDEEIREKAEEKDMHLELLSGYFHAPEHGTSGTIVINYASIEPDKIDQAVSTLEKIFEADIEKKD</sequence>
<keyword evidence="2" id="KW-0032">Aminotransferase</keyword>
<comment type="caution">
    <text evidence="2">The sequence shown here is derived from an EMBL/GenBank/DDBJ whole genome shotgun (WGS) entry which is preliminary data.</text>
</comment>
<dbReference type="SUPFAM" id="SSF53383">
    <property type="entry name" value="PLP-dependent transferases"/>
    <property type="match status" value="1"/>
</dbReference>
<dbReference type="AlphaFoldDB" id="A0A9D2D3X2"/>
<evidence type="ECO:0000313" key="3">
    <source>
        <dbReference type="Proteomes" id="UP000824024"/>
    </source>
</evidence>
<reference evidence="2" key="2">
    <citation type="submission" date="2021-04" db="EMBL/GenBank/DDBJ databases">
        <authorList>
            <person name="Gilroy R."/>
        </authorList>
    </citation>
    <scope>NUCLEOTIDE SEQUENCE</scope>
    <source>
        <strain evidence="2">CHK192-9172</strain>
    </source>
</reference>
<reference evidence="2" key="1">
    <citation type="journal article" date="2021" name="PeerJ">
        <title>Extensive microbial diversity within the chicken gut microbiome revealed by metagenomics and culture.</title>
        <authorList>
            <person name="Gilroy R."/>
            <person name="Ravi A."/>
            <person name="Getino M."/>
            <person name="Pursley I."/>
            <person name="Horton D.L."/>
            <person name="Alikhan N.F."/>
            <person name="Baker D."/>
            <person name="Gharbi K."/>
            <person name="Hall N."/>
            <person name="Watson M."/>
            <person name="Adriaenssens E.M."/>
            <person name="Foster-Nyarko E."/>
            <person name="Jarju S."/>
            <person name="Secka A."/>
            <person name="Antonio M."/>
            <person name="Oren A."/>
            <person name="Chaudhuri R.R."/>
            <person name="La Ragione R."/>
            <person name="Hildebrand F."/>
            <person name="Pallen M.J."/>
        </authorList>
    </citation>
    <scope>NUCLEOTIDE SEQUENCE</scope>
    <source>
        <strain evidence="2">CHK192-9172</strain>
    </source>
</reference>
<protein>
    <submittedName>
        <fullName evidence="2">PLP-dependent aminotransferase family protein</fullName>
    </submittedName>
</protein>
<dbReference type="Gene3D" id="3.40.640.10">
    <property type="entry name" value="Type I PLP-dependent aspartate aminotransferase-like (Major domain)"/>
    <property type="match status" value="1"/>
</dbReference>
<dbReference type="Pfam" id="PF00155">
    <property type="entry name" value="Aminotran_1_2"/>
    <property type="match status" value="1"/>
</dbReference>
<keyword evidence="2" id="KW-0808">Transferase</keyword>
<feature type="domain" description="Aminotransferase class I/classII large" evidence="1">
    <location>
        <begin position="8"/>
        <end position="343"/>
    </location>
</feature>
<dbReference type="Proteomes" id="UP000824024">
    <property type="component" value="Unassembled WGS sequence"/>
</dbReference>
<dbReference type="InterPro" id="IPR015424">
    <property type="entry name" value="PyrdxlP-dep_Trfase"/>
</dbReference>
<dbReference type="GO" id="GO:0030170">
    <property type="term" value="F:pyridoxal phosphate binding"/>
    <property type="evidence" value="ECO:0007669"/>
    <property type="project" value="InterPro"/>
</dbReference>
<proteinExistence type="predicted"/>
<dbReference type="PANTHER" id="PTHR46577:SF1">
    <property type="entry name" value="HTH-TYPE TRANSCRIPTIONAL REGULATORY PROTEIN GABR"/>
    <property type="match status" value="1"/>
</dbReference>
<dbReference type="GO" id="GO:0008483">
    <property type="term" value="F:transaminase activity"/>
    <property type="evidence" value="ECO:0007669"/>
    <property type="project" value="UniProtKB-KW"/>
</dbReference>
<dbReference type="PANTHER" id="PTHR46577">
    <property type="entry name" value="HTH-TYPE TRANSCRIPTIONAL REGULATORY PROTEIN GABR"/>
    <property type="match status" value="1"/>
</dbReference>
<gene>
    <name evidence="2" type="ORF">IAA08_08555</name>
</gene>
<dbReference type="CDD" id="cd00609">
    <property type="entry name" value="AAT_like"/>
    <property type="match status" value="1"/>
</dbReference>
<evidence type="ECO:0000259" key="1">
    <source>
        <dbReference type="Pfam" id="PF00155"/>
    </source>
</evidence>
<name>A0A9D2D3X2_9FIRM</name>
<dbReference type="EMBL" id="DXCH01000236">
    <property type="protein sequence ID" value="HIZ07971.1"/>
    <property type="molecule type" value="Genomic_DNA"/>
</dbReference>
<dbReference type="InterPro" id="IPR051446">
    <property type="entry name" value="HTH_trans_reg/aminotransferase"/>
</dbReference>
<dbReference type="InterPro" id="IPR015421">
    <property type="entry name" value="PyrdxlP-dep_Trfase_major"/>
</dbReference>
<dbReference type="InterPro" id="IPR004839">
    <property type="entry name" value="Aminotransferase_I/II_large"/>
</dbReference>
<organism evidence="2 3">
    <name type="scientific">Candidatus Eubacterium avistercoris</name>
    <dbReference type="NCBI Taxonomy" id="2838567"/>
    <lineage>
        <taxon>Bacteria</taxon>
        <taxon>Bacillati</taxon>
        <taxon>Bacillota</taxon>
        <taxon>Clostridia</taxon>
        <taxon>Eubacteriales</taxon>
        <taxon>Eubacteriaceae</taxon>
        <taxon>Eubacterium</taxon>
    </lineage>
</organism>
<evidence type="ECO:0000313" key="2">
    <source>
        <dbReference type="EMBL" id="HIZ07971.1"/>
    </source>
</evidence>